<dbReference type="PROSITE" id="PS50020">
    <property type="entry name" value="WW_DOMAIN_2"/>
    <property type="match status" value="1"/>
</dbReference>
<protein>
    <recommendedName>
        <fullName evidence="2">WW domain-containing protein</fullName>
    </recommendedName>
</protein>
<feature type="domain" description="WW" evidence="2">
    <location>
        <begin position="73"/>
        <end position="107"/>
    </location>
</feature>
<dbReference type="SUPFAM" id="SSF51045">
    <property type="entry name" value="WW domain"/>
    <property type="match status" value="1"/>
</dbReference>
<accession>A0A2S7YMM5</accession>
<feature type="compositionally biased region" description="Low complexity" evidence="1">
    <location>
        <begin position="24"/>
        <end position="41"/>
    </location>
</feature>
<feature type="region of interest" description="Disordered" evidence="1">
    <location>
        <begin position="230"/>
        <end position="299"/>
    </location>
</feature>
<comment type="caution">
    <text evidence="3">The sequence shown here is derived from an EMBL/GenBank/DDBJ whole genome shotgun (WGS) entry which is preliminary data.</text>
</comment>
<proteinExistence type="predicted"/>
<feature type="region of interest" description="Disordered" evidence="1">
    <location>
        <begin position="101"/>
        <end position="156"/>
    </location>
</feature>
<feature type="compositionally biased region" description="Low complexity" evidence="1">
    <location>
        <begin position="261"/>
        <end position="270"/>
    </location>
</feature>
<dbReference type="OrthoDB" id="2444812at2759"/>
<dbReference type="Proteomes" id="UP000237441">
    <property type="component" value="Unassembled WGS sequence"/>
</dbReference>
<name>A0A2S7YMM5_BEABA</name>
<dbReference type="Pfam" id="PF00397">
    <property type="entry name" value="WW"/>
    <property type="match status" value="1"/>
</dbReference>
<feature type="compositionally biased region" description="Polar residues" evidence="1">
    <location>
        <begin position="1"/>
        <end position="15"/>
    </location>
</feature>
<dbReference type="EMBL" id="JRHA01000007">
    <property type="protein sequence ID" value="PQK17440.1"/>
    <property type="molecule type" value="Genomic_DNA"/>
</dbReference>
<organism evidence="3 4">
    <name type="scientific">Beauveria bassiana</name>
    <name type="common">White muscardine disease fungus</name>
    <name type="synonym">Tritirachium shiotae</name>
    <dbReference type="NCBI Taxonomy" id="176275"/>
    <lineage>
        <taxon>Eukaryota</taxon>
        <taxon>Fungi</taxon>
        <taxon>Dikarya</taxon>
        <taxon>Ascomycota</taxon>
        <taxon>Pezizomycotina</taxon>
        <taxon>Sordariomycetes</taxon>
        <taxon>Hypocreomycetidae</taxon>
        <taxon>Hypocreales</taxon>
        <taxon>Cordycipitaceae</taxon>
        <taxon>Beauveria</taxon>
    </lineage>
</organism>
<feature type="region of interest" description="Disordered" evidence="1">
    <location>
        <begin position="1"/>
        <end position="81"/>
    </location>
</feature>
<feature type="compositionally biased region" description="Acidic residues" evidence="1">
    <location>
        <begin position="271"/>
        <end position="299"/>
    </location>
</feature>
<evidence type="ECO:0000259" key="2">
    <source>
        <dbReference type="PROSITE" id="PS50020"/>
    </source>
</evidence>
<evidence type="ECO:0000313" key="4">
    <source>
        <dbReference type="Proteomes" id="UP000237441"/>
    </source>
</evidence>
<dbReference type="InterPro" id="IPR036020">
    <property type="entry name" value="WW_dom_sf"/>
</dbReference>
<dbReference type="InterPro" id="IPR001202">
    <property type="entry name" value="WW_dom"/>
</dbReference>
<sequence length="299" mass="32883">MAMATYQDNLSQNFGNLGLGPNNGQYPPQQQGYGYQGQQQQQPPPSQYSSPPPQDQYGSPPPAPPYQPPQDKPPIPREWRPFYDHHQQRWYYVNENSRETQWEAPGYYAPSSIGGDTRDAYPPSGPPPGHYAYSPPPGPPSGTTKSSGGGMGMAGGMAMGAVAGLAAGAAGSYLFGKAEDAVENKFDKIENRLDGIENRVEDRADHAKEDVEERVYRDKDRWAAPIPAVLPAHDIDGDSVSSSDREEVEEARARYEEALRDAASSSASSSDLEELEEAREEYEEAYEETYGGDDYDDDY</sequence>
<gene>
    <name evidence="3" type="ORF">BB8028_0007g06350</name>
</gene>
<reference evidence="3 4" key="1">
    <citation type="submission" date="2016-07" db="EMBL/GenBank/DDBJ databases">
        <title>Comparative genomics of the entomopathogenic fungus Beauveria bassiana.</title>
        <authorList>
            <person name="Valero Jimenez C.A."/>
            <person name="Zwaan B.J."/>
            <person name="Van Kan J.A."/>
            <person name="Takken W."/>
            <person name="Debets A.J."/>
            <person name="Schoustra S.E."/>
            <person name="Koenraadt C.J."/>
        </authorList>
    </citation>
    <scope>NUCLEOTIDE SEQUENCE [LARGE SCALE GENOMIC DNA]</scope>
    <source>
        <strain evidence="3 4">ARSEF 8028</strain>
    </source>
</reference>
<evidence type="ECO:0000256" key="1">
    <source>
        <dbReference type="SAM" id="MobiDB-lite"/>
    </source>
</evidence>
<dbReference type="AlphaFoldDB" id="A0A2S7YMM5"/>
<evidence type="ECO:0000313" key="3">
    <source>
        <dbReference type="EMBL" id="PQK17440.1"/>
    </source>
</evidence>
<feature type="compositionally biased region" description="Gly residues" evidence="1">
    <location>
        <begin position="147"/>
        <end position="156"/>
    </location>
</feature>
<feature type="compositionally biased region" description="Pro residues" evidence="1">
    <location>
        <begin position="42"/>
        <end position="73"/>
    </location>
</feature>
<feature type="compositionally biased region" description="Pro residues" evidence="1">
    <location>
        <begin position="123"/>
        <end position="140"/>
    </location>
</feature>
<dbReference type="Gene3D" id="2.20.70.10">
    <property type="match status" value="1"/>
</dbReference>
<feature type="region of interest" description="Disordered" evidence="1">
    <location>
        <begin position="192"/>
        <end position="213"/>
    </location>
</feature>
<feature type="compositionally biased region" description="Basic and acidic residues" evidence="1">
    <location>
        <begin position="250"/>
        <end position="260"/>
    </location>
</feature>